<accession>A0A9W9TG81</accession>
<feature type="compositionally biased region" description="Polar residues" evidence="1">
    <location>
        <begin position="99"/>
        <end position="108"/>
    </location>
</feature>
<feature type="region of interest" description="Disordered" evidence="1">
    <location>
        <begin position="76"/>
        <end position="108"/>
    </location>
</feature>
<protein>
    <submittedName>
        <fullName evidence="2">Uncharacterized protein</fullName>
    </submittedName>
</protein>
<keyword evidence="3" id="KW-1185">Reference proteome</keyword>
<feature type="compositionally biased region" description="Basic and acidic residues" evidence="1">
    <location>
        <begin position="76"/>
        <end position="85"/>
    </location>
</feature>
<dbReference type="Proteomes" id="UP001147733">
    <property type="component" value="Unassembled WGS sequence"/>
</dbReference>
<name>A0A9W9TG81_PENCI</name>
<evidence type="ECO:0000256" key="1">
    <source>
        <dbReference type="SAM" id="MobiDB-lite"/>
    </source>
</evidence>
<proteinExistence type="predicted"/>
<organism evidence="2 3">
    <name type="scientific">Penicillium citrinum</name>
    <dbReference type="NCBI Taxonomy" id="5077"/>
    <lineage>
        <taxon>Eukaryota</taxon>
        <taxon>Fungi</taxon>
        <taxon>Dikarya</taxon>
        <taxon>Ascomycota</taxon>
        <taxon>Pezizomycotina</taxon>
        <taxon>Eurotiomycetes</taxon>
        <taxon>Eurotiomycetidae</taxon>
        <taxon>Eurotiales</taxon>
        <taxon>Aspergillaceae</taxon>
        <taxon>Penicillium</taxon>
    </lineage>
</organism>
<dbReference type="OrthoDB" id="4360798at2759"/>
<gene>
    <name evidence="2" type="ORF">N7469_010126</name>
</gene>
<reference evidence="2" key="1">
    <citation type="submission" date="2022-11" db="EMBL/GenBank/DDBJ databases">
        <authorList>
            <person name="Petersen C."/>
        </authorList>
    </citation>
    <scope>NUCLEOTIDE SEQUENCE</scope>
    <source>
        <strain evidence="2">IBT 23319</strain>
    </source>
</reference>
<reference evidence="2" key="2">
    <citation type="journal article" date="2023" name="IMA Fungus">
        <title>Comparative genomic study of the Penicillium genus elucidates a diverse pangenome and 15 lateral gene transfer events.</title>
        <authorList>
            <person name="Petersen C."/>
            <person name="Sorensen T."/>
            <person name="Nielsen M.R."/>
            <person name="Sondergaard T.E."/>
            <person name="Sorensen J.L."/>
            <person name="Fitzpatrick D.A."/>
            <person name="Frisvad J.C."/>
            <person name="Nielsen K.L."/>
        </authorList>
    </citation>
    <scope>NUCLEOTIDE SEQUENCE</scope>
    <source>
        <strain evidence="2">IBT 23319</strain>
    </source>
</reference>
<sequence length="216" mass="24190">MKKAKKNHLQGSSTNQIPRLLPKQTTKFEDIPAHTAKCDTCNRRNSKGMTRCGDCGWQLCQSCRQQRGGDLTHRTFSSEHTEAPEARSPVSVPEASATPEISTVSNMSPYGIESTEEDAAEILVKIQSSSSPAVRSCSEEEESIPTPTPMPRSRGYSSRPQDRADDSDDTIFMHSSQERHEEDSPEIFLEDIVRRNPFRRARPGRNDFVQADPRVV</sequence>
<dbReference type="GeneID" id="81388198"/>
<dbReference type="EMBL" id="JAPQKT010000009">
    <property type="protein sequence ID" value="KAJ5221239.1"/>
    <property type="molecule type" value="Genomic_DNA"/>
</dbReference>
<evidence type="ECO:0000313" key="2">
    <source>
        <dbReference type="EMBL" id="KAJ5221239.1"/>
    </source>
</evidence>
<dbReference type="AlphaFoldDB" id="A0A9W9TG81"/>
<evidence type="ECO:0000313" key="3">
    <source>
        <dbReference type="Proteomes" id="UP001147733"/>
    </source>
</evidence>
<feature type="region of interest" description="Disordered" evidence="1">
    <location>
        <begin position="1"/>
        <end position="27"/>
    </location>
</feature>
<feature type="region of interest" description="Disordered" evidence="1">
    <location>
        <begin position="127"/>
        <end position="188"/>
    </location>
</feature>
<dbReference type="RefSeq" id="XP_056496162.1">
    <property type="nucleotide sequence ID" value="XM_056649031.1"/>
</dbReference>
<comment type="caution">
    <text evidence="2">The sequence shown here is derived from an EMBL/GenBank/DDBJ whole genome shotgun (WGS) entry which is preliminary data.</text>
</comment>